<evidence type="ECO:0000256" key="6">
    <source>
        <dbReference type="HAMAP-Rule" id="MF_00020"/>
    </source>
</evidence>
<dbReference type="InterPro" id="IPR000890">
    <property type="entry name" value="Aliphatic_acid_kin_short-chain"/>
</dbReference>
<reference evidence="8 9" key="1">
    <citation type="submission" date="2018-08" db="EMBL/GenBank/DDBJ databases">
        <title>The first complete genome of Treponema rectale (CHPAT), a commensal spirochete of the bovine rectum.</title>
        <authorList>
            <person name="Staton G.J."/>
            <person name="Clegg S.R."/>
            <person name="Carter S.D."/>
            <person name="Radford A.D."/>
            <person name="Darby A."/>
            <person name="Hall N."/>
            <person name="Birtles R.J."/>
            <person name="Evans N.J."/>
        </authorList>
    </citation>
    <scope>NUCLEOTIDE SEQUENCE [LARGE SCALE GENOMIC DNA]</scope>
    <source>
        <strain evidence="8 9">CHPA</strain>
    </source>
</reference>
<evidence type="ECO:0000256" key="3">
    <source>
        <dbReference type="ARBA" id="ARBA00022741"/>
    </source>
</evidence>
<dbReference type="CDD" id="cd24010">
    <property type="entry name" value="ASKHA_NBD_AcK_PK"/>
    <property type="match status" value="1"/>
</dbReference>
<keyword evidence="6" id="KW-0460">Magnesium</keyword>
<gene>
    <name evidence="6" type="primary">ackA</name>
    <name evidence="8" type="ORF">DYE49_01250</name>
</gene>
<dbReference type="UniPathway" id="UPA00340">
    <property type="reaction ID" value="UER00458"/>
</dbReference>
<evidence type="ECO:0000256" key="2">
    <source>
        <dbReference type="ARBA" id="ARBA00022679"/>
    </source>
</evidence>
<comment type="catalytic activity">
    <reaction evidence="6">
        <text>acetate + ATP = acetyl phosphate + ADP</text>
        <dbReference type="Rhea" id="RHEA:11352"/>
        <dbReference type="ChEBI" id="CHEBI:22191"/>
        <dbReference type="ChEBI" id="CHEBI:30089"/>
        <dbReference type="ChEBI" id="CHEBI:30616"/>
        <dbReference type="ChEBI" id="CHEBI:456216"/>
        <dbReference type="EC" id="2.7.2.1"/>
    </reaction>
</comment>
<dbReference type="EC" id="2.7.2.1" evidence="6"/>
<feature type="binding site" evidence="6">
    <location>
        <begin position="306"/>
        <end position="308"/>
    </location>
    <ligand>
        <name>ATP</name>
        <dbReference type="ChEBI" id="CHEBI:30616"/>
    </ligand>
</feature>
<dbReference type="NCBIfam" id="TIGR00016">
    <property type="entry name" value="ackA"/>
    <property type="match status" value="1"/>
</dbReference>
<dbReference type="PANTHER" id="PTHR21060:SF15">
    <property type="entry name" value="ACETATE KINASE-RELATED"/>
    <property type="match status" value="1"/>
</dbReference>
<sequence length="424" mass="46597">MSKQENKMSNSFKIMCVNAGSSSIKFKLYEMDKKATSAKTIKEKSALMSVLCSGLVERIGHDDAIFTLKKPGGYKNSKVLPIKNHDEGVKLVLNGLIEEKVVASLDEINGIGNRVVQGGKYFSDSALFNQDTYNKIEELIPLDPLHAEAHLTCFNAFKKALPNVGEVAVFDTAYHQTMPAKEFMYGIPYEWYEKYDVRRYGAHGTSHKYLAQYAWEEYFPNKEHVNIITCHIGSGASLAAIKDGKVVATSMGLTPLAGVMMGTRTGDIDPSCMPFIMKCTGLSADEVYDAYNHKGGLLGISGISNDTRDVEEAFNKGDERAKLALEMYAGRIADYIMMYYGKLGHVDMIVCSAGVFENAPLYRAQAFAAVEEALGVKIDEKLNAETRLGKEGIISSKDSKVPVVVIPTDEELMIALDTARVLGL</sequence>
<keyword evidence="4 6" id="KW-0418">Kinase</keyword>
<dbReference type="InterPro" id="IPR023865">
    <property type="entry name" value="Aliphatic_acid_kinase_CS"/>
</dbReference>
<accession>A0A7M1XIC1</accession>
<proteinExistence type="inferred from homology"/>
<dbReference type="GO" id="GO:0005524">
    <property type="term" value="F:ATP binding"/>
    <property type="evidence" value="ECO:0007669"/>
    <property type="project" value="UniProtKB-KW"/>
</dbReference>
<feature type="binding site" evidence="6">
    <location>
        <begin position="231"/>
        <end position="235"/>
    </location>
    <ligand>
        <name>ATP</name>
        <dbReference type="ChEBI" id="CHEBI:30616"/>
    </ligand>
</feature>
<feature type="site" description="Transition state stabilizer" evidence="6">
    <location>
        <position position="264"/>
    </location>
</feature>
<comment type="similarity">
    <text evidence="1 6 7">Belongs to the acetokinase family.</text>
</comment>
<evidence type="ECO:0000256" key="4">
    <source>
        <dbReference type="ARBA" id="ARBA00022777"/>
    </source>
</evidence>
<evidence type="ECO:0000256" key="7">
    <source>
        <dbReference type="RuleBase" id="RU003835"/>
    </source>
</evidence>
<dbReference type="PRINTS" id="PR00471">
    <property type="entry name" value="ACETATEKNASE"/>
</dbReference>
<organism evidence="8 9">
    <name type="scientific">Treponema rectale</name>
    <dbReference type="NCBI Taxonomy" id="744512"/>
    <lineage>
        <taxon>Bacteria</taxon>
        <taxon>Pseudomonadati</taxon>
        <taxon>Spirochaetota</taxon>
        <taxon>Spirochaetia</taxon>
        <taxon>Spirochaetales</taxon>
        <taxon>Treponemataceae</taxon>
        <taxon>Treponema</taxon>
    </lineage>
</organism>
<dbReference type="EMBL" id="CP031517">
    <property type="protein sequence ID" value="QOS39153.1"/>
    <property type="molecule type" value="Genomic_DNA"/>
</dbReference>
<keyword evidence="2 6" id="KW-0808">Transferase</keyword>
<comment type="subunit">
    <text evidence="6">Homodimer.</text>
</comment>
<feature type="binding site" evidence="6">
    <location>
        <position position="114"/>
    </location>
    <ligand>
        <name>substrate</name>
    </ligand>
</feature>
<keyword evidence="6" id="KW-0963">Cytoplasm</keyword>
<dbReference type="SUPFAM" id="SSF53067">
    <property type="entry name" value="Actin-like ATPase domain"/>
    <property type="match status" value="2"/>
</dbReference>
<comment type="function">
    <text evidence="6">Catalyzes the formation of acetyl phosphate from acetate and ATP. Can also catalyze the reverse reaction.</text>
</comment>
<dbReference type="HAMAP" id="MF_00020">
    <property type="entry name" value="Acetate_kinase"/>
    <property type="match status" value="1"/>
</dbReference>
<dbReference type="PANTHER" id="PTHR21060">
    <property type="entry name" value="ACETATE KINASE"/>
    <property type="match status" value="1"/>
</dbReference>
<dbReference type="Gene3D" id="3.30.420.40">
    <property type="match status" value="2"/>
</dbReference>
<keyword evidence="3 6" id="KW-0547">Nucleotide-binding</keyword>
<dbReference type="GO" id="GO:0005737">
    <property type="term" value="C:cytoplasm"/>
    <property type="evidence" value="ECO:0007669"/>
    <property type="project" value="UniProtKB-SubCell"/>
</dbReference>
<feature type="site" description="Transition state stabilizer" evidence="6">
    <location>
        <position position="203"/>
    </location>
</feature>
<feature type="binding site" evidence="6">
    <location>
        <position position="410"/>
    </location>
    <ligand>
        <name>Mg(2+)</name>
        <dbReference type="ChEBI" id="CHEBI:18420"/>
    </ligand>
</feature>
<evidence type="ECO:0000313" key="9">
    <source>
        <dbReference type="Proteomes" id="UP000593591"/>
    </source>
</evidence>
<dbReference type="Pfam" id="PF00871">
    <property type="entry name" value="Acetate_kinase"/>
    <property type="match status" value="1"/>
</dbReference>
<feature type="binding site" evidence="6">
    <location>
        <position position="18"/>
    </location>
    <ligand>
        <name>Mg(2+)</name>
        <dbReference type="ChEBI" id="CHEBI:18420"/>
    </ligand>
</feature>
<dbReference type="PIRSF" id="PIRSF000722">
    <property type="entry name" value="Acetate_prop_kin"/>
    <property type="match status" value="1"/>
</dbReference>
<protein>
    <recommendedName>
        <fullName evidence="6">Acetate kinase</fullName>
        <ecNumber evidence="6">2.7.2.1</ecNumber>
    </recommendedName>
    <alternativeName>
        <fullName evidence="6">Acetokinase</fullName>
    </alternativeName>
</protein>
<dbReference type="GO" id="GO:0000287">
    <property type="term" value="F:magnesium ion binding"/>
    <property type="evidence" value="ECO:0007669"/>
    <property type="project" value="UniProtKB-UniRule"/>
</dbReference>
<evidence type="ECO:0000256" key="5">
    <source>
        <dbReference type="ARBA" id="ARBA00022840"/>
    </source>
</evidence>
<name>A0A7M1XIC1_9SPIR</name>
<comment type="pathway">
    <text evidence="6">Metabolic intermediate biosynthesis; acetyl-CoA biosynthesis; acetyl-CoA from acetate: step 1/2.</text>
</comment>
<feature type="active site" description="Proton donor/acceptor" evidence="6">
    <location>
        <position position="171"/>
    </location>
</feature>
<comment type="caution">
    <text evidence="6">Lacks conserved residue(s) required for the propagation of feature annotation.</text>
</comment>
<dbReference type="Proteomes" id="UP000593591">
    <property type="component" value="Chromosome"/>
</dbReference>
<comment type="cofactor">
    <cofactor evidence="6">
        <name>Mg(2+)</name>
        <dbReference type="ChEBI" id="CHEBI:18420"/>
    </cofactor>
    <cofactor evidence="6">
        <name>Mn(2+)</name>
        <dbReference type="ChEBI" id="CHEBI:29035"/>
    </cofactor>
    <text evidence="6">Mg(2+). Can also accept Mn(2+).</text>
</comment>
<dbReference type="GO" id="GO:0008776">
    <property type="term" value="F:acetate kinase activity"/>
    <property type="evidence" value="ECO:0007669"/>
    <property type="project" value="UniProtKB-UniRule"/>
</dbReference>
<keyword evidence="6" id="KW-0479">Metal-binding</keyword>
<dbReference type="AlphaFoldDB" id="A0A7M1XIC1"/>
<dbReference type="InterPro" id="IPR043129">
    <property type="entry name" value="ATPase_NBD"/>
</dbReference>
<dbReference type="PROSITE" id="PS01076">
    <property type="entry name" value="ACETATE_KINASE_2"/>
    <property type="match status" value="1"/>
</dbReference>
<dbReference type="InterPro" id="IPR004372">
    <property type="entry name" value="Ac/propionate_kinase"/>
</dbReference>
<evidence type="ECO:0000313" key="8">
    <source>
        <dbReference type="EMBL" id="QOS39153.1"/>
    </source>
</evidence>
<comment type="subcellular location">
    <subcellularLocation>
        <location evidence="6">Cytoplasm</location>
    </subcellularLocation>
</comment>
<evidence type="ECO:0000256" key="1">
    <source>
        <dbReference type="ARBA" id="ARBA00008748"/>
    </source>
</evidence>
<dbReference type="PROSITE" id="PS01075">
    <property type="entry name" value="ACETATE_KINASE_1"/>
    <property type="match status" value="1"/>
</dbReference>
<dbReference type="KEGG" id="trc:DYE49_01250"/>
<keyword evidence="5 6" id="KW-0067">ATP-binding</keyword>
<feature type="binding site" evidence="6">
    <location>
        <position position="25"/>
    </location>
    <ligand>
        <name>ATP</name>
        <dbReference type="ChEBI" id="CHEBI:30616"/>
    </ligand>
</feature>
<dbReference type="GO" id="GO:0006083">
    <property type="term" value="P:acetate metabolic process"/>
    <property type="evidence" value="ECO:0007669"/>
    <property type="project" value="TreeGrafter"/>
</dbReference>
<dbReference type="GO" id="GO:0006085">
    <property type="term" value="P:acetyl-CoA biosynthetic process"/>
    <property type="evidence" value="ECO:0007669"/>
    <property type="project" value="UniProtKB-UniRule"/>
</dbReference>